<evidence type="ECO:0000313" key="3">
    <source>
        <dbReference type="Proteomes" id="UP000261540"/>
    </source>
</evidence>
<organism evidence="2 3">
    <name type="scientific">Paramormyrops kingsleyae</name>
    <dbReference type="NCBI Taxonomy" id="1676925"/>
    <lineage>
        <taxon>Eukaryota</taxon>
        <taxon>Metazoa</taxon>
        <taxon>Chordata</taxon>
        <taxon>Craniata</taxon>
        <taxon>Vertebrata</taxon>
        <taxon>Euteleostomi</taxon>
        <taxon>Actinopterygii</taxon>
        <taxon>Neopterygii</taxon>
        <taxon>Teleostei</taxon>
        <taxon>Osteoglossocephala</taxon>
        <taxon>Osteoglossomorpha</taxon>
        <taxon>Osteoglossiformes</taxon>
        <taxon>Mormyridae</taxon>
        <taxon>Paramormyrops</taxon>
    </lineage>
</organism>
<name>A0A3B3SEW0_9TELE</name>
<dbReference type="InterPro" id="IPR036397">
    <property type="entry name" value="RNaseH_sf"/>
</dbReference>
<dbReference type="Proteomes" id="UP000261540">
    <property type="component" value="Unplaced"/>
</dbReference>
<keyword evidence="3" id="KW-1185">Reference proteome</keyword>
<protein>
    <recommendedName>
        <fullName evidence="1">Tc1-like transposase DDE domain-containing protein</fullName>
    </recommendedName>
</protein>
<evidence type="ECO:0000313" key="2">
    <source>
        <dbReference type="Ensembl" id="ENSPKIP00000029292.1"/>
    </source>
</evidence>
<reference evidence="2" key="1">
    <citation type="submission" date="2025-08" db="UniProtKB">
        <authorList>
            <consortium name="Ensembl"/>
        </authorList>
    </citation>
    <scope>IDENTIFICATION</scope>
</reference>
<dbReference type="AlphaFoldDB" id="A0A3B3SEW0"/>
<dbReference type="Ensembl" id="ENSPKIT00000010086.1">
    <property type="protein sequence ID" value="ENSPKIP00000029292.1"/>
    <property type="gene ID" value="ENSPKIG00000010601.1"/>
</dbReference>
<dbReference type="Gene3D" id="3.30.420.10">
    <property type="entry name" value="Ribonuclease H-like superfamily/Ribonuclease H"/>
    <property type="match status" value="1"/>
</dbReference>
<reference evidence="2" key="2">
    <citation type="submission" date="2025-09" db="UniProtKB">
        <authorList>
            <consortium name="Ensembl"/>
        </authorList>
    </citation>
    <scope>IDENTIFICATION</scope>
</reference>
<dbReference type="InterPro" id="IPR038717">
    <property type="entry name" value="Tc1-like_DDE_dom"/>
</dbReference>
<accession>A0A3B3SEW0</accession>
<sequence length="64" mass="7469">VFQQDNAFPHMAHVSMDCLRHAEVLLWPARSPDLSPIEHVWDQLRRQLRPSANLLDLEGQLQQL</sequence>
<feature type="domain" description="Tc1-like transposase DDE" evidence="1">
    <location>
        <begin position="5"/>
        <end position="56"/>
    </location>
</feature>
<dbReference type="GeneTree" id="ENSGT00940000177259"/>
<dbReference type="GO" id="GO:0003676">
    <property type="term" value="F:nucleic acid binding"/>
    <property type="evidence" value="ECO:0007669"/>
    <property type="project" value="InterPro"/>
</dbReference>
<proteinExistence type="predicted"/>
<evidence type="ECO:0000259" key="1">
    <source>
        <dbReference type="Pfam" id="PF13358"/>
    </source>
</evidence>
<dbReference type="Pfam" id="PF13358">
    <property type="entry name" value="DDE_3"/>
    <property type="match status" value="1"/>
</dbReference>